<feature type="transmembrane region" description="Helical" evidence="1">
    <location>
        <begin position="21"/>
        <end position="40"/>
    </location>
</feature>
<comment type="caution">
    <text evidence="3">The sequence shown here is derived from an EMBL/GenBank/DDBJ whole genome shotgun (WGS) entry which is preliminary data.</text>
</comment>
<dbReference type="CDD" id="cd05379">
    <property type="entry name" value="CAP_bacterial"/>
    <property type="match status" value="1"/>
</dbReference>
<reference evidence="3 4" key="1">
    <citation type="journal article" date="2016" name="Nat. Commun.">
        <title>Thousands of microbial genomes shed light on interconnected biogeochemical processes in an aquifer system.</title>
        <authorList>
            <person name="Anantharaman K."/>
            <person name="Brown C.T."/>
            <person name="Hug L.A."/>
            <person name="Sharon I."/>
            <person name="Castelle C.J."/>
            <person name="Probst A.J."/>
            <person name="Thomas B.C."/>
            <person name="Singh A."/>
            <person name="Wilkins M.J."/>
            <person name="Karaoz U."/>
            <person name="Brodie E.L."/>
            <person name="Williams K.H."/>
            <person name="Hubbard S.S."/>
            <person name="Banfield J.F."/>
        </authorList>
    </citation>
    <scope>NUCLEOTIDE SEQUENCE [LARGE SCALE GENOMIC DNA]</scope>
</reference>
<dbReference type="PANTHER" id="PTHR31157:SF1">
    <property type="entry name" value="SCP DOMAIN-CONTAINING PROTEIN"/>
    <property type="match status" value="1"/>
</dbReference>
<organism evidence="3 4">
    <name type="scientific">Candidatus Wildermuthbacteria bacterium RIFCSPLOWO2_12_FULL_40_9</name>
    <dbReference type="NCBI Taxonomy" id="1802467"/>
    <lineage>
        <taxon>Bacteria</taxon>
        <taxon>Candidatus Wildermuthiibacteriota</taxon>
    </lineage>
</organism>
<proteinExistence type="predicted"/>
<sequence>MKVFFGNFFNLKKISLIRARVIVYIFLAMFAAEFALFSNFTGLVSYNSFLANIVSGVLVDMANTERSFSSLNKLETSPLLENAARLKAKDMAEKGYFAHTSPAGVTPWYWFQRVGYKFTYAGENLGVNFTDSSVLHQAWLNSASHRKNIISGRFTQIGIGTAEGTYKGKNAVFVVQLFGALKDAVAKDGQGSTPQSDHNKVVNEKPAVVSTDVLGEAIQTEVIEESDLFVAAKDVALVEEGIPPVENDFEMRYSVFLAKTLTTPKILNALFVIFASIAFLLAVLSARAKKILNIYSLALNSAIVFIAIVGALVTNHWIFSTFQLIS</sequence>
<evidence type="ECO:0000313" key="4">
    <source>
        <dbReference type="Proteomes" id="UP000177853"/>
    </source>
</evidence>
<dbReference type="Proteomes" id="UP000177853">
    <property type="component" value="Unassembled WGS sequence"/>
</dbReference>
<dbReference type="Gene3D" id="3.40.33.10">
    <property type="entry name" value="CAP"/>
    <property type="match status" value="1"/>
</dbReference>
<evidence type="ECO:0000256" key="1">
    <source>
        <dbReference type="SAM" id="Phobius"/>
    </source>
</evidence>
<dbReference type="InterPro" id="IPR035940">
    <property type="entry name" value="CAP_sf"/>
</dbReference>
<keyword evidence="1" id="KW-0472">Membrane</keyword>
<evidence type="ECO:0000259" key="2">
    <source>
        <dbReference type="Pfam" id="PF00188"/>
    </source>
</evidence>
<feature type="transmembrane region" description="Helical" evidence="1">
    <location>
        <begin position="297"/>
        <end position="319"/>
    </location>
</feature>
<feature type="domain" description="SCP" evidence="2">
    <location>
        <begin position="60"/>
        <end position="178"/>
    </location>
</feature>
<name>A0A1G2RUQ4_9BACT</name>
<protein>
    <recommendedName>
        <fullName evidence="2">SCP domain-containing protein</fullName>
    </recommendedName>
</protein>
<dbReference type="InterPro" id="IPR014044">
    <property type="entry name" value="CAP_dom"/>
</dbReference>
<gene>
    <name evidence="3" type="ORF">A3H01_02480</name>
</gene>
<evidence type="ECO:0000313" key="3">
    <source>
        <dbReference type="EMBL" id="OHA76574.1"/>
    </source>
</evidence>
<dbReference type="EMBL" id="MHUM01000026">
    <property type="protein sequence ID" value="OHA76574.1"/>
    <property type="molecule type" value="Genomic_DNA"/>
</dbReference>
<dbReference type="SUPFAM" id="SSF55797">
    <property type="entry name" value="PR-1-like"/>
    <property type="match status" value="1"/>
</dbReference>
<dbReference type="PANTHER" id="PTHR31157">
    <property type="entry name" value="SCP DOMAIN-CONTAINING PROTEIN"/>
    <property type="match status" value="1"/>
</dbReference>
<keyword evidence="1" id="KW-1133">Transmembrane helix</keyword>
<accession>A0A1G2RUQ4</accession>
<dbReference type="Pfam" id="PF00188">
    <property type="entry name" value="CAP"/>
    <property type="match status" value="1"/>
</dbReference>
<keyword evidence="1" id="KW-0812">Transmembrane</keyword>
<feature type="transmembrane region" description="Helical" evidence="1">
    <location>
        <begin position="266"/>
        <end position="285"/>
    </location>
</feature>
<dbReference type="AlphaFoldDB" id="A0A1G2RUQ4"/>